<dbReference type="InterPro" id="IPR050404">
    <property type="entry name" value="Heme-degrading_MO"/>
</dbReference>
<dbReference type="InterPro" id="IPR007138">
    <property type="entry name" value="ABM_dom"/>
</dbReference>
<dbReference type="PANTHER" id="PTHR34474:SF2">
    <property type="entry name" value="SIGNAL TRANSDUCTION PROTEIN TRAP"/>
    <property type="match status" value="1"/>
</dbReference>
<keyword evidence="2" id="KW-0503">Monooxygenase</keyword>
<dbReference type="EC" id="1.14.-.-" evidence="2"/>
<name>A0ABW0TH73_9BACL</name>
<evidence type="ECO:0000313" key="2">
    <source>
        <dbReference type="EMBL" id="MFC5588790.1"/>
    </source>
</evidence>
<gene>
    <name evidence="2" type="ORF">ACFPRA_07825</name>
</gene>
<keyword evidence="2" id="KW-0560">Oxidoreductase</keyword>
<sequence>MNIFMTSGTTEFMEKLRAKHAREQMVMLHGESTTVLLHETNGKTVFQTPRRFEVVASAGDFEENGYFVFHHIPVADEGRPVFEHRVKERANTLDVEPGFIAFRLLRPRDSDTYIFLTEWSGNQFYTMWKNASSFDHFLTAPTQTGANSTLHIFSGTPSKTTYISKVKDDEA</sequence>
<dbReference type="Gene3D" id="3.30.70.100">
    <property type="match status" value="1"/>
</dbReference>
<reference evidence="3" key="1">
    <citation type="journal article" date="2019" name="Int. J. Syst. Evol. Microbiol.">
        <title>The Global Catalogue of Microorganisms (GCM) 10K type strain sequencing project: providing services to taxonomists for standard genome sequencing and annotation.</title>
        <authorList>
            <consortium name="The Broad Institute Genomics Platform"/>
            <consortium name="The Broad Institute Genome Sequencing Center for Infectious Disease"/>
            <person name="Wu L."/>
            <person name="Ma J."/>
        </authorList>
    </citation>
    <scope>NUCLEOTIDE SEQUENCE [LARGE SCALE GENOMIC DNA]</scope>
    <source>
        <strain evidence="3">CGMCC 4.1434</strain>
    </source>
</reference>
<dbReference type="Proteomes" id="UP001596109">
    <property type="component" value="Unassembled WGS sequence"/>
</dbReference>
<dbReference type="PROSITE" id="PS51725">
    <property type="entry name" value="ABM"/>
    <property type="match status" value="1"/>
</dbReference>
<evidence type="ECO:0000259" key="1">
    <source>
        <dbReference type="PROSITE" id="PS51725"/>
    </source>
</evidence>
<feature type="domain" description="ABM" evidence="1">
    <location>
        <begin position="66"/>
        <end position="153"/>
    </location>
</feature>
<evidence type="ECO:0000313" key="3">
    <source>
        <dbReference type="Proteomes" id="UP001596109"/>
    </source>
</evidence>
<dbReference type="EMBL" id="JBHSNO010000005">
    <property type="protein sequence ID" value="MFC5588790.1"/>
    <property type="molecule type" value="Genomic_DNA"/>
</dbReference>
<accession>A0ABW0TH73</accession>
<dbReference type="RefSeq" id="WP_381432377.1">
    <property type="nucleotide sequence ID" value="NZ_JBHSNO010000005.1"/>
</dbReference>
<dbReference type="PANTHER" id="PTHR34474">
    <property type="entry name" value="SIGNAL TRANSDUCTION PROTEIN TRAP"/>
    <property type="match status" value="1"/>
</dbReference>
<dbReference type="Pfam" id="PF03992">
    <property type="entry name" value="ABM"/>
    <property type="match status" value="1"/>
</dbReference>
<dbReference type="SUPFAM" id="SSF54909">
    <property type="entry name" value="Dimeric alpha+beta barrel"/>
    <property type="match status" value="1"/>
</dbReference>
<proteinExistence type="predicted"/>
<dbReference type="InterPro" id="IPR011008">
    <property type="entry name" value="Dimeric_a/b-barrel"/>
</dbReference>
<protein>
    <submittedName>
        <fullName evidence="2">Antibiotic biosynthesis monooxygenase family protein</fullName>
        <ecNumber evidence="2">1.14.-.-</ecNumber>
    </submittedName>
</protein>
<organism evidence="2 3">
    <name type="scientific">Sporosarcina soli</name>
    <dbReference type="NCBI Taxonomy" id="334736"/>
    <lineage>
        <taxon>Bacteria</taxon>
        <taxon>Bacillati</taxon>
        <taxon>Bacillota</taxon>
        <taxon>Bacilli</taxon>
        <taxon>Bacillales</taxon>
        <taxon>Caryophanaceae</taxon>
        <taxon>Sporosarcina</taxon>
    </lineage>
</organism>
<keyword evidence="3" id="KW-1185">Reference proteome</keyword>
<dbReference type="GO" id="GO:0004497">
    <property type="term" value="F:monooxygenase activity"/>
    <property type="evidence" value="ECO:0007669"/>
    <property type="project" value="UniProtKB-KW"/>
</dbReference>
<comment type="caution">
    <text evidence="2">The sequence shown here is derived from an EMBL/GenBank/DDBJ whole genome shotgun (WGS) entry which is preliminary data.</text>
</comment>